<dbReference type="AlphaFoldDB" id="A0A1M5R084"/>
<name>A0A1M5R084_9FIRM</name>
<dbReference type="Proteomes" id="UP000183967">
    <property type="component" value="Unassembled WGS sequence"/>
</dbReference>
<keyword evidence="2" id="KW-1185">Reference proteome</keyword>
<dbReference type="RefSeq" id="WP_073194335.1">
    <property type="nucleotide sequence ID" value="NZ_FQXO01000004.1"/>
</dbReference>
<evidence type="ECO:0000313" key="2">
    <source>
        <dbReference type="Proteomes" id="UP000183967"/>
    </source>
</evidence>
<gene>
    <name evidence="1" type="ORF">SAMN02745135_00003</name>
</gene>
<dbReference type="EMBL" id="FQXO01000004">
    <property type="protein sequence ID" value="SHH19526.1"/>
    <property type="molecule type" value="Genomic_DNA"/>
</dbReference>
<sequence length="60" mass="7108">MDNIFDNEKIAVQQLLKDKHTLLEGYVTEQLFYNQFLSNGNISFSNGWWMTTYNGKKIFL</sequence>
<proteinExistence type="predicted"/>
<organism evidence="1 2">
    <name type="scientific">Caloranaerobacter azorensis DSM 13643</name>
    <dbReference type="NCBI Taxonomy" id="1121264"/>
    <lineage>
        <taxon>Bacteria</taxon>
        <taxon>Bacillati</taxon>
        <taxon>Bacillota</taxon>
        <taxon>Tissierellia</taxon>
        <taxon>Tissierellales</taxon>
        <taxon>Thermohalobacteraceae</taxon>
        <taxon>Caloranaerobacter</taxon>
    </lineage>
</organism>
<reference evidence="2" key="1">
    <citation type="submission" date="2016-11" db="EMBL/GenBank/DDBJ databases">
        <authorList>
            <person name="Varghese N."/>
            <person name="Submissions S."/>
        </authorList>
    </citation>
    <scope>NUCLEOTIDE SEQUENCE [LARGE SCALE GENOMIC DNA]</scope>
    <source>
        <strain evidence="2">DSM 13643</strain>
    </source>
</reference>
<evidence type="ECO:0000313" key="1">
    <source>
        <dbReference type="EMBL" id="SHH19526.1"/>
    </source>
</evidence>
<protein>
    <submittedName>
        <fullName evidence="1">Uncharacterized protein</fullName>
    </submittedName>
</protein>
<accession>A0A1M5R084</accession>